<dbReference type="Gene3D" id="2.170.270.10">
    <property type="entry name" value="SET domain"/>
    <property type="match status" value="1"/>
</dbReference>
<keyword evidence="2" id="KW-0489">Methyltransferase</keyword>
<feature type="region of interest" description="Disordered" evidence="1">
    <location>
        <begin position="28"/>
        <end position="55"/>
    </location>
</feature>
<keyword evidence="2" id="KW-0808">Transferase</keyword>
<dbReference type="InterPro" id="IPR050869">
    <property type="entry name" value="H3K4_H4K5_MeTrfase"/>
</dbReference>
<evidence type="ECO:0000313" key="2">
    <source>
        <dbReference type="EMBL" id="OLQ00246.1"/>
    </source>
</evidence>
<protein>
    <submittedName>
        <fullName evidence="2">N-lysine methyltransferase SMYD2-A</fullName>
    </submittedName>
</protein>
<feature type="region of interest" description="Disordered" evidence="1">
    <location>
        <begin position="524"/>
        <end position="572"/>
    </location>
</feature>
<reference evidence="2 3" key="1">
    <citation type="submission" date="2016-02" db="EMBL/GenBank/DDBJ databases">
        <title>Genome analysis of coral dinoflagellate symbionts highlights evolutionary adaptations to a symbiotic lifestyle.</title>
        <authorList>
            <person name="Aranda M."/>
            <person name="Li Y."/>
            <person name="Liew Y.J."/>
            <person name="Baumgarten S."/>
            <person name="Simakov O."/>
            <person name="Wilson M."/>
            <person name="Piel J."/>
            <person name="Ashoor H."/>
            <person name="Bougouffa S."/>
            <person name="Bajic V.B."/>
            <person name="Ryu T."/>
            <person name="Ravasi T."/>
            <person name="Bayer T."/>
            <person name="Micklem G."/>
            <person name="Kim H."/>
            <person name="Bhak J."/>
            <person name="Lajeunesse T.C."/>
            <person name="Voolstra C.R."/>
        </authorList>
    </citation>
    <scope>NUCLEOTIDE SEQUENCE [LARGE SCALE GENOMIC DNA]</scope>
    <source>
        <strain evidence="2 3">CCMP2467</strain>
    </source>
</reference>
<feature type="compositionally biased region" description="Low complexity" evidence="1">
    <location>
        <begin position="41"/>
        <end position="55"/>
    </location>
</feature>
<dbReference type="SUPFAM" id="SSF82199">
    <property type="entry name" value="SET domain"/>
    <property type="match status" value="1"/>
</dbReference>
<dbReference type="InterPro" id="IPR009091">
    <property type="entry name" value="RCC1/BLIP-II"/>
</dbReference>
<dbReference type="GO" id="GO:0032259">
    <property type="term" value="P:methylation"/>
    <property type="evidence" value="ECO:0007669"/>
    <property type="project" value="UniProtKB-KW"/>
</dbReference>
<keyword evidence="3" id="KW-1185">Reference proteome</keyword>
<evidence type="ECO:0000256" key="1">
    <source>
        <dbReference type="SAM" id="MobiDB-lite"/>
    </source>
</evidence>
<dbReference type="SUPFAM" id="SSF50985">
    <property type="entry name" value="RCC1/BLIP-II"/>
    <property type="match status" value="1"/>
</dbReference>
<dbReference type="OrthoDB" id="265717at2759"/>
<accession>A0A1Q9DYJ0</accession>
<dbReference type="InterPro" id="IPR046341">
    <property type="entry name" value="SET_dom_sf"/>
</dbReference>
<dbReference type="AlphaFoldDB" id="A0A1Q9DYJ0"/>
<dbReference type="Proteomes" id="UP000186817">
    <property type="component" value="Unassembled WGS sequence"/>
</dbReference>
<proteinExistence type="predicted"/>
<dbReference type="EMBL" id="LSRX01000334">
    <property type="protein sequence ID" value="OLQ00246.1"/>
    <property type="molecule type" value="Genomic_DNA"/>
</dbReference>
<evidence type="ECO:0000313" key="3">
    <source>
        <dbReference type="Proteomes" id="UP000186817"/>
    </source>
</evidence>
<sequence>MPQGPLLVHSDPDQIAIPAVLHAAPDVLPAAPDDLPEATDDLAAAPDGLPGAPDDLPVAPDVLPVAPDVLAVAPADLPGAPDDLPAAPDDLPVAHDDLAVAPDTLLAAPDDLLAAPDDLPAGLVGGSGIQRHSLLTQPHWLLLGRSGPRGAVYFFVGMVALGQEPSSDAERICKSQRHKLELMPLDRLLDALEASGLSGGAALQDALLAARCARADSRAESESGALDDLQTQAALPAEEVAMLEHLASVLAETAGSLVGDRARRAKEALQCFGNNNFAVTDDLFIAIGAGCFPHGATLNHSCRWPQGIVEVQRRDELTHSYVDLALPRWQRRKQLLEVYGFDCRCDGCRDGGDDELERQLCFDVSGTGAVAVDPGCPLPAAPANADRDAGLQEASRLLQEVDGTVVTWGGDAQLSKTRLLHECDGSTGGNSAHVDPLLWHVVDIVAVDTAFAARRADGCVITWGNCLCGKLWRGCGFIAMKDGQADESMLMAQVTNSSRNEQMQEVNHAEFCCALKFLRRTARQRPQMEHGTSATSDEEDEEEEKKESNRQLVQDSEEPSEEERKQEEEEDDCEDLGHARVWGWRDCRLFSLRHTTIILCLTSAYAEACKTAIAYLLYSRMSTLRLRRMPRKSSSCLRSRASNSSFLPACGHRLSRVAMANPAHLEVAVQEQCTMPGAVLQAMATACKDLKLLARLRQVCKPAREAISDPAFMEEQSRQMALTYPWVDYARERNLLDQPTLEAIYKWVSFQHYYTNDEGEDGITGDELQDLDGTESDFDDWSDSEASEELSVIYARTGASTQLPDRQFFFSAKAMLKCAEEEKSLAKACMNRVQQKHFLVDIDVLQMCSAASGDLVLQCRFGLTCRKALEVVSQPQYVLEQVQKLAAVHPWIKFARNRGLLDRLSLASVYKWLAVQNNMALKSESEESDSSC</sequence>
<dbReference type="PANTHER" id="PTHR12197">
    <property type="entry name" value="HISTONE-LYSINE N-METHYLTRANSFERASE SMYD"/>
    <property type="match status" value="1"/>
</dbReference>
<comment type="caution">
    <text evidence="2">The sequence shown here is derived from an EMBL/GenBank/DDBJ whole genome shotgun (WGS) entry which is preliminary data.</text>
</comment>
<gene>
    <name evidence="2" type="primary">smyd2a</name>
    <name evidence="2" type="ORF">AK812_SmicGene17129</name>
</gene>
<dbReference type="GO" id="GO:0008168">
    <property type="term" value="F:methyltransferase activity"/>
    <property type="evidence" value="ECO:0007669"/>
    <property type="project" value="UniProtKB-KW"/>
</dbReference>
<organism evidence="2 3">
    <name type="scientific">Symbiodinium microadriaticum</name>
    <name type="common">Dinoflagellate</name>
    <name type="synonym">Zooxanthella microadriatica</name>
    <dbReference type="NCBI Taxonomy" id="2951"/>
    <lineage>
        <taxon>Eukaryota</taxon>
        <taxon>Sar</taxon>
        <taxon>Alveolata</taxon>
        <taxon>Dinophyceae</taxon>
        <taxon>Suessiales</taxon>
        <taxon>Symbiodiniaceae</taxon>
        <taxon>Symbiodinium</taxon>
    </lineage>
</organism>
<name>A0A1Q9DYJ0_SYMMI</name>